<feature type="region of interest" description="Disordered" evidence="1">
    <location>
        <begin position="1"/>
        <end position="28"/>
    </location>
</feature>
<feature type="compositionally biased region" description="Basic and acidic residues" evidence="1">
    <location>
        <begin position="1"/>
        <end position="14"/>
    </location>
</feature>
<reference evidence="2 3" key="1">
    <citation type="submission" date="2012-12" db="EMBL/GenBank/DDBJ databases">
        <title>Novel taxa of Listeriaceae from agricultural environments in the United States.</title>
        <authorList>
            <person name="den Bakker H.C."/>
            <person name="Allred A."/>
            <person name="Warchocki S."/>
            <person name="Wright E.M."/>
            <person name="Burrell A."/>
            <person name="Nightingale K.K."/>
            <person name="Kephart D."/>
            <person name="Wiedmann M."/>
        </authorList>
    </citation>
    <scope>NUCLEOTIDE SEQUENCE [LARGE SCALE GENOMIC DNA]</scope>
    <source>
        <strain evidence="2 3">FSL S10-1203</strain>
    </source>
</reference>
<gene>
    <name evidence="2" type="ORF">MCOL2_20503</name>
</gene>
<proteinExistence type="predicted"/>
<dbReference type="AlphaFoldDB" id="W7D3K4"/>
<name>W7D3K4_9LIST</name>
<protein>
    <submittedName>
        <fullName evidence="2">Uncharacterized protein</fullName>
    </submittedName>
</protein>
<accession>W7D3K4</accession>
<comment type="caution">
    <text evidence="2">The sequence shown here is derived from an EMBL/GenBank/DDBJ whole genome shotgun (WGS) entry which is preliminary data.</text>
</comment>
<dbReference type="Proteomes" id="UP000019241">
    <property type="component" value="Unassembled WGS sequence"/>
</dbReference>
<sequence>MSDKKTSESQDRAIRNWQNQNKDHSNYLKSRSAARSFIKNKAKLEDLKELKGLIEEKRKKYKEF</sequence>
<organism evidence="2 3">
    <name type="scientific">Listeria fleischmannii FSL S10-1203</name>
    <dbReference type="NCBI Taxonomy" id="1265822"/>
    <lineage>
        <taxon>Bacteria</taxon>
        <taxon>Bacillati</taxon>
        <taxon>Bacillota</taxon>
        <taxon>Bacilli</taxon>
        <taxon>Bacillales</taxon>
        <taxon>Listeriaceae</taxon>
        <taxon>Listeria</taxon>
    </lineage>
</organism>
<dbReference type="EMBL" id="AODM01000095">
    <property type="protein sequence ID" value="EUJ43540.1"/>
    <property type="molecule type" value="Genomic_DNA"/>
</dbReference>
<evidence type="ECO:0000256" key="1">
    <source>
        <dbReference type="SAM" id="MobiDB-lite"/>
    </source>
</evidence>
<dbReference type="PATRIC" id="fig|1265822.4.peg.4196"/>
<evidence type="ECO:0000313" key="2">
    <source>
        <dbReference type="EMBL" id="EUJ43540.1"/>
    </source>
</evidence>
<dbReference type="RefSeq" id="WP_036065570.1">
    <property type="nucleotide sequence ID" value="NZ_AODM01000095.1"/>
</dbReference>
<evidence type="ECO:0000313" key="3">
    <source>
        <dbReference type="Proteomes" id="UP000019241"/>
    </source>
</evidence>